<feature type="compositionally biased region" description="Basic and acidic residues" evidence="1">
    <location>
        <begin position="121"/>
        <end position="136"/>
    </location>
</feature>
<dbReference type="Proteomes" id="UP000243459">
    <property type="component" value="Chromosome 4"/>
</dbReference>
<gene>
    <name evidence="2" type="ORF">A4U43_C04F26810</name>
</gene>
<accession>A0A5P1F6N0</accession>
<dbReference type="AlphaFoldDB" id="A0A5P1F6N0"/>
<sequence length="136" mass="14578">MMGWPTFERAALREPLAVDLELEDEYRQDEDAQERGVGVRAAKEYLGGTKGEEHASDPGGEEEVDADRMGVLAADSLEVEEGFEGVGDGDGEEEGEGQEPDDQVYVGGYVEERGGGGGGERSPEDGLAARERSQRS</sequence>
<evidence type="ECO:0000313" key="3">
    <source>
        <dbReference type="Proteomes" id="UP000243459"/>
    </source>
</evidence>
<proteinExistence type="predicted"/>
<name>A0A5P1F6N0_ASPOF</name>
<organism evidence="2 3">
    <name type="scientific">Asparagus officinalis</name>
    <name type="common">Garden asparagus</name>
    <dbReference type="NCBI Taxonomy" id="4686"/>
    <lineage>
        <taxon>Eukaryota</taxon>
        <taxon>Viridiplantae</taxon>
        <taxon>Streptophyta</taxon>
        <taxon>Embryophyta</taxon>
        <taxon>Tracheophyta</taxon>
        <taxon>Spermatophyta</taxon>
        <taxon>Magnoliopsida</taxon>
        <taxon>Liliopsida</taxon>
        <taxon>Asparagales</taxon>
        <taxon>Asparagaceae</taxon>
        <taxon>Asparagoideae</taxon>
        <taxon>Asparagus</taxon>
    </lineage>
</organism>
<dbReference type="Gramene" id="ONK73067">
    <property type="protein sequence ID" value="ONK73067"/>
    <property type="gene ID" value="A4U43_C04F26810"/>
</dbReference>
<feature type="region of interest" description="Disordered" evidence="1">
    <location>
        <begin position="24"/>
        <end position="136"/>
    </location>
</feature>
<evidence type="ECO:0000256" key="1">
    <source>
        <dbReference type="SAM" id="MobiDB-lite"/>
    </source>
</evidence>
<evidence type="ECO:0000313" key="2">
    <source>
        <dbReference type="EMBL" id="ONK73067.1"/>
    </source>
</evidence>
<keyword evidence="3" id="KW-1185">Reference proteome</keyword>
<feature type="compositionally biased region" description="Acidic residues" evidence="1">
    <location>
        <begin position="77"/>
        <end position="102"/>
    </location>
</feature>
<dbReference type="EMBL" id="CM007384">
    <property type="protein sequence ID" value="ONK73067.1"/>
    <property type="molecule type" value="Genomic_DNA"/>
</dbReference>
<reference evidence="3" key="1">
    <citation type="journal article" date="2017" name="Nat. Commun.">
        <title>The asparagus genome sheds light on the origin and evolution of a young Y chromosome.</title>
        <authorList>
            <person name="Harkess A."/>
            <person name="Zhou J."/>
            <person name="Xu C."/>
            <person name="Bowers J.E."/>
            <person name="Van der Hulst R."/>
            <person name="Ayyampalayam S."/>
            <person name="Mercati F."/>
            <person name="Riccardi P."/>
            <person name="McKain M.R."/>
            <person name="Kakrana A."/>
            <person name="Tang H."/>
            <person name="Ray J."/>
            <person name="Groenendijk J."/>
            <person name="Arikit S."/>
            <person name="Mathioni S.M."/>
            <person name="Nakano M."/>
            <person name="Shan H."/>
            <person name="Telgmann-Rauber A."/>
            <person name="Kanno A."/>
            <person name="Yue Z."/>
            <person name="Chen H."/>
            <person name="Li W."/>
            <person name="Chen Y."/>
            <person name="Xu X."/>
            <person name="Zhang Y."/>
            <person name="Luo S."/>
            <person name="Chen H."/>
            <person name="Gao J."/>
            <person name="Mao Z."/>
            <person name="Pires J.C."/>
            <person name="Luo M."/>
            <person name="Kudrna D."/>
            <person name="Wing R.A."/>
            <person name="Meyers B.C."/>
            <person name="Yi K."/>
            <person name="Kong H."/>
            <person name="Lavrijsen P."/>
            <person name="Sunseri F."/>
            <person name="Falavigna A."/>
            <person name="Ye Y."/>
            <person name="Leebens-Mack J.H."/>
            <person name="Chen G."/>
        </authorList>
    </citation>
    <scope>NUCLEOTIDE SEQUENCE [LARGE SCALE GENOMIC DNA]</scope>
    <source>
        <strain evidence="3">cv. DH0086</strain>
    </source>
</reference>
<protein>
    <submittedName>
        <fullName evidence="2">Uncharacterized protein</fullName>
    </submittedName>
</protein>